<evidence type="ECO:0000313" key="3">
    <source>
        <dbReference type="Proteomes" id="UP001607303"/>
    </source>
</evidence>
<feature type="compositionally biased region" description="Basic and acidic residues" evidence="1">
    <location>
        <begin position="99"/>
        <end position="108"/>
    </location>
</feature>
<feature type="region of interest" description="Disordered" evidence="1">
    <location>
        <begin position="99"/>
        <end position="127"/>
    </location>
</feature>
<dbReference type="Proteomes" id="UP001607303">
    <property type="component" value="Unassembled WGS sequence"/>
</dbReference>
<evidence type="ECO:0000256" key="1">
    <source>
        <dbReference type="SAM" id="MobiDB-lite"/>
    </source>
</evidence>
<accession>A0ABD2C0J4</accession>
<comment type="caution">
    <text evidence="2">The sequence shown here is derived from an EMBL/GenBank/DDBJ whole genome shotgun (WGS) entry which is preliminary data.</text>
</comment>
<name>A0ABD2C0J4_VESMC</name>
<sequence>MISSVSGSRVQSAVGLRGGRYGPGAATAASEASPFFLRAFLLALPSPSAAAAAATAPPPPPPPLLLPILVPVPASQQQHPNPFWLSSTPPNRTTPVLIKEREATERSEFQASPSPPTTPTALPHTVLPLFPTLFDHHQNLPTASDRQSDS</sequence>
<evidence type="ECO:0000313" key="2">
    <source>
        <dbReference type="EMBL" id="KAL2738525.1"/>
    </source>
</evidence>
<dbReference type="EMBL" id="JAYRBN010000063">
    <property type="protein sequence ID" value="KAL2738525.1"/>
    <property type="molecule type" value="Genomic_DNA"/>
</dbReference>
<keyword evidence="3" id="KW-1185">Reference proteome</keyword>
<reference evidence="2 3" key="1">
    <citation type="journal article" date="2024" name="Ann. Entomol. Soc. Am.">
        <title>Genomic analyses of the southern and eastern yellowjacket wasps (Hymenoptera: Vespidae) reveal evolutionary signatures of social life.</title>
        <authorList>
            <person name="Catto M.A."/>
            <person name="Caine P.B."/>
            <person name="Orr S.E."/>
            <person name="Hunt B.G."/>
            <person name="Goodisman M.A.D."/>
        </authorList>
    </citation>
    <scope>NUCLEOTIDE SEQUENCE [LARGE SCALE GENOMIC DNA]</scope>
    <source>
        <strain evidence="2">232</strain>
        <tissue evidence="2">Head and thorax</tissue>
    </source>
</reference>
<organism evidence="2 3">
    <name type="scientific">Vespula maculifrons</name>
    <name type="common">Eastern yellow jacket</name>
    <name type="synonym">Wasp</name>
    <dbReference type="NCBI Taxonomy" id="7453"/>
    <lineage>
        <taxon>Eukaryota</taxon>
        <taxon>Metazoa</taxon>
        <taxon>Ecdysozoa</taxon>
        <taxon>Arthropoda</taxon>
        <taxon>Hexapoda</taxon>
        <taxon>Insecta</taxon>
        <taxon>Pterygota</taxon>
        <taxon>Neoptera</taxon>
        <taxon>Endopterygota</taxon>
        <taxon>Hymenoptera</taxon>
        <taxon>Apocrita</taxon>
        <taxon>Aculeata</taxon>
        <taxon>Vespoidea</taxon>
        <taxon>Vespidae</taxon>
        <taxon>Vespinae</taxon>
        <taxon>Vespula</taxon>
    </lineage>
</organism>
<gene>
    <name evidence="2" type="ORF">V1477_011884</name>
</gene>
<dbReference type="AlphaFoldDB" id="A0ABD2C0J4"/>
<proteinExistence type="predicted"/>
<protein>
    <submittedName>
        <fullName evidence="2">Uncharacterized protein</fullName>
    </submittedName>
</protein>